<gene>
    <name evidence="1" type="ORF">F994_00972</name>
</gene>
<dbReference type="RefSeq" id="WP_004651276.1">
    <property type="nucleotide sequence ID" value="NZ_KB849176.1"/>
</dbReference>
<comment type="caution">
    <text evidence="1">The sequence shown here is derived from an EMBL/GenBank/DDBJ whole genome shotgun (WGS) entry which is preliminary data.</text>
</comment>
<dbReference type="AlphaFoldDB" id="N8QHG4"/>
<dbReference type="PATRIC" id="fig|1217715.3.peg.933"/>
<sequence length="723" mass="83776">MFTFEEFEEIFASSKHLLISDILPDDLLDEFQNRRYMSNGLEQKIRLFMRELIIGEDFSIKKFMELKEKFLLQYWWENFDAGILNILRVIQDCLGLRNIIISQNPVKMVETDIVTSNKEQWKKFIALACFIRMAKNNEDTDDIYFGLKMGSDQAYIYESLQYFKNQGLHVEVKNGDFSSELFDTIFNLLDQKIECLGGYFTLEINKYLSQFFKPYGLYYFKASRDYSFNGQNFVYPIGLLYRIGLKHVSKASKYGIETDIKKAVQEIFEISAHLTNILNLVNTGHDIGLASVDHSDILTYMRRYTRLDQFYKIDQYNPDHVFELSHELYKSLSNKALPVEIRKRIDLIMEIFAMCMQEFTSRRSGVFNTTTSYKILVEKHTVNVIELELTNLSHIHSANNRFNSINDFSEVDYYMKPFIKQKMGNIEQYYVPNKYFFFMGFYTQLVVLLRSVKTLDDGKKFNIDGHIGLLQEVIITQRLSQANLKVLGTDGKYNVPQRMVSDLQIKPDKYKSLETDIVVELTDSIIFFESKKKMLTSAAKNGDVIAILNDISAALIDSQVQANLHGRVIKHGGVLQFKDSQKVIHGDRNIIKISITQFDYGSLHTSQIVGAILRSMLNVKIVSDDTDVKVIKAIKQINERLDKLTAEFSDGTSFHDGQNSLIMFANCHFLNFFQILYVLNCVKSKPNLNLATILKKAFGIKQVHTNSLDFYHELDFLLTFEAD</sequence>
<dbReference type="HOGENOM" id="CLU_382493_0_0_6"/>
<name>N8QHG4_9GAMM</name>
<dbReference type="eggNOG" id="ENOG5032WCY">
    <property type="taxonomic scope" value="Bacteria"/>
</dbReference>
<proteinExistence type="predicted"/>
<accession>N8QHG4</accession>
<protein>
    <submittedName>
        <fullName evidence="1">Uncharacterized protein</fullName>
    </submittedName>
</protein>
<evidence type="ECO:0000313" key="1">
    <source>
        <dbReference type="EMBL" id="ENU20739.1"/>
    </source>
</evidence>
<evidence type="ECO:0000313" key="2">
    <source>
        <dbReference type="Proteomes" id="UP000013086"/>
    </source>
</evidence>
<organism evidence="1 2">
    <name type="scientific">Acinetobacter bohemicus ANC 3994</name>
    <dbReference type="NCBI Taxonomy" id="1217715"/>
    <lineage>
        <taxon>Bacteria</taxon>
        <taxon>Pseudomonadati</taxon>
        <taxon>Pseudomonadota</taxon>
        <taxon>Gammaproteobacteria</taxon>
        <taxon>Moraxellales</taxon>
        <taxon>Moraxellaceae</taxon>
        <taxon>Acinetobacter</taxon>
    </lineage>
</organism>
<reference evidence="1 2" key="1">
    <citation type="submission" date="2013-02" db="EMBL/GenBank/DDBJ databases">
        <title>The Genome Sequence of Acinetobacter sp. ANC 3994.</title>
        <authorList>
            <consortium name="The Broad Institute Genome Sequencing Platform"/>
            <consortium name="The Broad Institute Genome Sequencing Center for Infectious Disease"/>
            <person name="Cerqueira G."/>
            <person name="Feldgarden M."/>
            <person name="Courvalin P."/>
            <person name="Perichon B."/>
            <person name="Grillot-Courvalin C."/>
            <person name="Clermont D."/>
            <person name="Rocha E."/>
            <person name="Yoon E.-J."/>
            <person name="Nemec A."/>
            <person name="Walker B."/>
            <person name="Young S.K."/>
            <person name="Zeng Q."/>
            <person name="Gargeya S."/>
            <person name="Fitzgerald M."/>
            <person name="Haas B."/>
            <person name="Abouelleil A."/>
            <person name="Alvarado L."/>
            <person name="Arachchi H.M."/>
            <person name="Berlin A.M."/>
            <person name="Chapman S.B."/>
            <person name="Dewar J."/>
            <person name="Goldberg J."/>
            <person name="Griggs A."/>
            <person name="Gujja S."/>
            <person name="Hansen M."/>
            <person name="Howarth C."/>
            <person name="Imamovic A."/>
            <person name="Larimer J."/>
            <person name="McCowan C."/>
            <person name="Murphy C."/>
            <person name="Neiman D."/>
            <person name="Pearson M."/>
            <person name="Priest M."/>
            <person name="Roberts A."/>
            <person name="Saif S."/>
            <person name="Shea T."/>
            <person name="Sisk P."/>
            <person name="Sykes S."/>
            <person name="Wortman J."/>
            <person name="Nusbaum C."/>
            <person name="Birren B."/>
        </authorList>
    </citation>
    <scope>NUCLEOTIDE SEQUENCE [LARGE SCALE GENOMIC DNA]</scope>
    <source>
        <strain evidence="1 2">ANC 3994</strain>
    </source>
</reference>
<dbReference type="EMBL" id="APOH01000010">
    <property type="protein sequence ID" value="ENU20739.1"/>
    <property type="molecule type" value="Genomic_DNA"/>
</dbReference>
<dbReference type="Proteomes" id="UP000013086">
    <property type="component" value="Unassembled WGS sequence"/>
</dbReference>